<dbReference type="CDD" id="cd01115">
    <property type="entry name" value="SLC13_permease"/>
    <property type="match status" value="1"/>
</dbReference>
<evidence type="ECO:0000256" key="6">
    <source>
        <dbReference type="SAM" id="MobiDB-lite"/>
    </source>
</evidence>
<protein>
    <recommendedName>
        <fullName evidence="8">SPX domain-containing protein</fullName>
    </recommendedName>
</protein>
<evidence type="ECO:0000259" key="8">
    <source>
        <dbReference type="PROSITE" id="PS51382"/>
    </source>
</evidence>
<dbReference type="STRING" id="595528.A0A0D2WLH7"/>
<dbReference type="Pfam" id="PF03600">
    <property type="entry name" value="CitMHS"/>
    <property type="match status" value="1"/>
</dbReference>
<evidence type="ECO:0000313" key="10">
    <source>
        <dbReference type="Proteomes" id="UP000008743"/>
    </source>
</evidence>
<feature type="region of interest" description="Disordered" evidence="6">
    <location>
        <begin position="52"/>
        <end position="74"/>
    </location>
</feature>
<feature type="transmembrane region" description="Helical" evidence="7">
    <location>
        <begin position="486"/>
        <end position="503"/>
    </location>
</feature>
<feature type="transmembrane region" description="Helical" evidence="7">
    <location>
        <begin position="415"/>
        <end position="437"/>
    </location>
</feature>
<keyword evidence="5 7" id="KW-0472">Membrane</keyword>
<evidence type="ECO:0000256" key="5">
    <source>
        <dbReference type="ARBA" id="ARBA00023136"/>
    </source>
</evidence>
<dbReference type="AlphaFoldDB" id="A0A0D2WLH7"/>
<dbReference type="Pfam" id="PF03105">
    <property type="entry name" value="SPX"/>
    <property type="match status" value="1"/>
</dbReference>
<feature type="transmembrane region" description="Helical" evidence="7">
    <location>
        <begin position="706"/>
        <end position="730"/>
    </location>
</feature>
<feature type="transmembrane region" description="Helical" evidence="7">
    <location>
        <begin position="523"/>
        <end position="556"/>
    </location>
</feature>
<dbReference type="GO" id="GO:0005315">
    <property type="term" value="F:phosphate transmembrane transporter activity"/>
    <property type="evidence" value="ECO:0007669"/>
    <property type="project" value="TreeGrafter"/>
</dbReference>
<dbReference type="PROSITE" id="PS51382">
    <property type="entry name" value="SPX"/>
    <property type="match status" value="1"/>
</dbReference>
<evidence type="ECO:0000256" key="3">
    <source>
        <dbReference type="ARBA" id="ARBA00022692"/>
    </source>
</evidence>
<evidence type="ECO:0000313" key="9">
    <source>
        <dbReference type="EMBL" id="KJE90713.1"/>
    </source>
</evidence>
<dbReference type="RefSeq" id="XP_004364845.2">
    <property type="nucleotide sequence ID" value="XM_004364788.2"/>
</dbReference>
<feature type="transmembrane region" description="Helical" evidence="7">
    <location>
        <begin position="608"/>
        <end position="628"/>
    </location>
</feature>
<reference evidence="10" key="1">
    <citation type="submission" date="2011-02" db="EMBL/GenBank/DDBJ databases">
        <title>The Genome Sequence of Capsaspora owczarzaki ATCC 30864.</title>
        <authorList>
            <person name="Russ C."/>
            <person name="Cuomo C."/>
            <person name="Burger G."/>
            <person name="Gray M.W."/>
            <person name="Holland P.W.H."/>
            <person name="King N."/>
            <person name="Lang F.B.F."/>
            <person name="Roger A.J."/>
            <person name="Ruiz-Trillo I."/>
            <person name="Young S.K."/>
            <person name="Zeng Q."/>
            <person name="Gargeya S."/>
            <person name="Alvarado L."/>
            <person name="Berlin A."/>
            <person name="Chapman S.B."/>
            <person name="Chen Z."/>
            <person name="Freedman E."/>
            <person name="Gellesch M."/>
            <person name="Goldberg J."/>
            <person name="Griggs A."/>
            <person name="Gujja S."/>
            <person name="Heilman E."/>
            <person name="Heiman D."/>
            <person name="Howarth C."/>
            <person name="Mehta T."/>
            <person name="Neiman D."/>
            <person name="Pearson M."/>
            <person name="Roberts A."/>
            <person name="Saif S."/>
            <person name="Shea T."/>
            <person name="Shenoy N."/>
            <person name="Sisk P."/>
            <person name="Stolte C."/>
            <person name="Sykes S."/>
            <person name="White J."/>
            <person name="Yandava C."/>
            <person name="Haas B."/>
            <person name="Nusbaum C."/>
            <person name="Birren B."/>
        </authorList>
    </citation>
    <scope>NUCLEOTIDE SEQUENCE</scope>
    <source>
        <strain evidence="10">ATCC 30864</strain>
    </source>
</reference>
<keyword evidence="4 7" id="KW-1133">Transmembrane helix</keyword>
<gene>
    <name evidence="9" type="ORF">CAOG_001977</name>
</gene>
<sequence length="855" mass="93978">MKLRKLLQTKAYEPWREKYASYHKLKRTLARLKVELHDAVEAYFANADKTEDDLTTTSNSKYSDAESASSSSDLVGRDVRDDTIAMTSVQSDQRASTTAPKRRFGQLKRLNPRLLLARYHLPKEATLLEEEPDFAPELIQADNLPLMQIAQATEKDVVAILESDVKKVNDFFKLKLTGINQEMLRIRQLCKASNPSSAAAAVGLATSAAADDTPDDFALSQSRSNRSYATFSAGGGARTLPEQPLSDSVDDGLRAASSQQTADLIIALYRDVLRLRGFASLNVQILQKMAQKLDTITRKATYGAFAQRLAATDFASFDTAPQLMGELERLYKATPGIALSSLLLKELGNDQLYLEQSNDLRLIVHELDKQDQAALAHSKRPWKLHWIGIGLLVGLILFFVPILDDNPPAHRCLALLATITIFWVSEAIPFFVTALAIPPIVVLLEILNDTVVTGDPCIANNTTETVSILSADAAASRVFSYMFDHTSALILGGFCISAAFSKYEYELWVAAFIQRHVGHKPKLFLLCFMFLGLFLSLLIGNVAAPILCSGIMLPIIRDLELGSPYARAMVLGLAFACNIGGMLTPISSPQNAVVVSIYNIDFDAWVEMSFPFCLIATIIAWAFLVLALRPNDVTSIPRLVWERKPLKIDSILVLVISFATIILWSTLTVSKPFFGDMGVIAFLPVVVFFATGILDKHDFNSFQWNLIFLIGGGAALGQAVKNSQLLHIVADAIEPSLEGHNLWVTFLAICALVLIISSFISHTVAAIILMPVIVEIAKGLGHVPVLVMGAALMDSASMALPMTSFPNVNALLTQDDFERPYIKPIDFLKYGGPMSILLLVLMVSFGYLILWLQYV</sequence>
<dbReference type="GO" id="GO:0006797">
    <property type="term" value="P:polyphosphate metabolic process"/>
    <property type="evidence" value="ECO:0007669"/>
    <property type="project" value="TreeGrafter"/>
</dbReference>
<keyword evidence="3 7" id="KW-0812">Transmembrane</keyword>
<evidence type="ECO:0000256" key="7">
    <source>
        <dbReference type="SAM" id="Phobius"/>
    </source>
</evidence>
<dbReference type="eggNOG" id="KOG1281">
    <property type="taxonomic scope" value="Eukaryota"/>
</dbReference>
<proteinExistence type="predicted"/>
<feature type="transmembrane region" description="Helical" evidence="7">
    <location>
        <begin position="830"/>
        <end position="852"/>
    </location>
</feature>
<dbReference type="PANTHER" id="PTHR10283">
    <property type="entry name" value="SOLUTE CARRIER FAMILY 13 MEMBER"/>
    <property type="match status" value="1"/>
</dbReference>
<feature type="transmembrane region" description="Helical" evidence="7">
    <location>
        <begin position="780"/>
        <end position="800"/>
    </location>
</feature>
<dbReference type="FunCoup" id="A0A0D2WLH7">
    <property type="interactions" value="117"/>
</dbReference>
<dbReference type="PhylomeDB" id="A0A0D2WLH7"/>
<feature type="transmembrane region" description="Helical" evidence="7">
    <location>
        <begin position="673"/>
        <end position="694"/>
    </location>
</feature>
<keyword evidence="2" id="KW-0813">Transport</keyword>
<feature type="region of interest" description="Disordered" evidence="6">
    <location>
        <begin position="230"/>
        <end position="250"/>
    </location>
</feature>
<evidence type="ECO:0000256" key="1">
    <source>
        <dbReference type="ARBA" id="ARBA00004141"/>
    </source>
</evidence>
<keyword evidence="10" id="KW-1185">Reference proteome</keyword>
<feature type="transmembrane region" description="Helical" evidence="7">
    <location>
        <begin position="384"/>
        <end position="403"/>
    </location>
</feature>
<evidence type="ECO:0000256" key="4">
    <source>
        <dbReference type="ARBA" id="ARBA00022989"/>
    </source>
</evidence>
<feature type="domain" description="SPX" evidence="8">
    <location>
        <begin position="1"/>
        <end position="307"/>
    </location>
</feature>
<organism evidence="9 10">
    <name type="scientific">Capsaspora owczarzaki (strain ATCC 30864)</name>
    <dbReference type="NCBI Taxonomy" id="595528"/>
    <lineage>
        <taxon>Eukaryota</taxon>
        <taxon>Filasterea</taxon>
        <taxon>Capsaspora</taxon>
    </lineage>
</organism>
<feature type="transmembrane region" description="Helical" evidence="7">
    <location>
        <begin position="742"/>
        <end position="768"/>
    </location>
</feature>
<dbReference type="PANTHER" id="PTHR10283:SF92">
    <property type="entry name" value="LOW-AFFINITY PHOSPHATE TRANSPORTER PHO91"/>
    <property type="match status" value="1"/>
</dbReference>
<dbReference type="GO" id="GO:0006817">
    <property type="term" value="P:phosphate ion transport"/>
    <property type="evidence" value="ECO:0007669"/>
    <property type="project" value="TreeGrafter"/>
</dbReference>
<evidence type="ECO:0000256" key="2">
    <source>
        <dbReference type="ARBA" id="ARBA00022448"/>
    </source>
</evidence>
<dbReference type="InterPro" id="IPR004331">
    <property type="entry name" value="SPX_dom"/>
</dbReference>
<dbReference type="InParanoid" id="A0A0D2WLH7"/>
<name>A0A0D2WLH7_CAPO3</name>
<dbReference type="InterPro" id="IPR004680">
    <property type="entry name" value="Cit_transptr-like_dom"/>
</dbReference>
<dbReference type="Proteomes" id="UP000008743">
    <property type="component" value="Unassembled WGS sequence"/>
</dbReference>
<accession>A0A0D2WLH7</accession>
<feature type="compositionally biased region" description="Low complexity" evidence="6">
    <location>
        <begin position="58"/>
        <end position="72"/>
    </location>
</feature>
<dbReference type="EMBL" id="KE346361">
    <property type="protein sequence ID" value="KJE90713.1"/>
    <property type="molecule type" value="Genomic_DNA"/>
</dbReference>
<feature type="transmembrane region" description="Helical" evidence="7">
    <location>
        <begin position="648"/>
        <end position="667"/>
    </location>
</feature>
<comment type="subcellular location">
    <subcellularLocation>
        <location evidence="1">Membrane</location>
        <topology evidence="1">Multi-pass membrane protein</topology>
    </subcellularLocation>
</comment>
<dbReference type="OrthoDB" id="10260443at2759"/>
<dbReference type="GO" id="GO:0005886">
    <property type="term" value="C:plasma membrane"/>
    <property type="evidence" value="ECO:0007669"/>
    <property type="project" value="TreeGrafter"/>
</dbReference>